<evidence type="ECO:0000313" key="2">
    <source>
        <dbReference type="Proteomes" id="UP000326565"/>
    </source>
</evidence>
<dbReference type="Proteomes" id="UP000326565">
    <property type="component" value="Unassembled WGS sequence"/>
</dbReference>
<dbReference type="EMBL" id="ML732290">
    <property type="protein sequence ID" value="KAB8070824.1"/>
    <property type="molecule type" value="Genomic_DNA"/>
</dbReference>
<evidence type="ECO:0000313" key="1">
    <source>
        <dbReference type="EMBL" id="KAB8070824.1"/>
    </source>
</evidence>
<sequence>MQTAHAAGSQCSQCYQDYIQNRYRLVWLKDASRLLALYQESMGPSFLHGNF</sequence>
<reference evidence="1 2" key="1">
    <citation type="submission" date="2019-04" db="EMBL/GenBank/DDBJ databases">
        <title>Friends and foes A comparative genomics study of 23 Aspergillus species from section Flavi.</title>
        <authorList>
            <consortium name="DOE Joint Genome Institute"/>
            <person name="Kjaerbolling I."/>
            <person name="Vesth T."/>
            <person name="Frisvad J.C."/>
            <person name="Nybo J.L."/>
            <person name="Theobald S."/>
            <person name="Kildgaard S."/>
            <person name="Isbrandt T."/>
            <person name="Kuo A."/>
            <person name="Sato A."/>
            <person name="Lyhne E.K."/>
            <person name="Kogle M.E."/>
            <person name="Wiebenga A."/>
            <person name="Kun R.S."/>
            <person name="Lubbers R.J."/>
            <person name="Makela M.R."/>
            <person name="Barry K."/>
            <person name="Chovatia M."/>
            <person name="Clum A."/>
            <person name="Daum C."/>
            <person name="Haridas S."/>
            <person name="He G."/>
            <person name="LaButti K."/>
            <person name="Lipzen A."/>
            <person name="Mondo S."/>
            <person name="Riley R."/>
            <person name="Salamov A."/>
            <person name="Simmons B.A."/>
            <person name="Magnuson J.K."/>
            <person name="Henrissat B."/>
            <person name="Mortensen U.H."/>
            <person name="Larsen T.O."/>
            <person name="Devries R.P."/>
            <person name="Grigoriev I.V."/>
            <person name="Machida M."/>
            <person name="Baker S.E."/>
            <person name="Andersen M.R."/>
        </authorList>
    </citation>
    <scope>NUCLEOTIDE SEQUENCE [LARGE SCALE GENOMIC DNA]</scope>
    <source>
        <strain evidence="1 2">CBS 151.66</strain>
    </source>
</reference>
<keyword evidence="2" id="KW-1185">Reference proteome</keyword>
<dbReference type="AlphaFoldDB" id="A0A5N5WUD6"/>
<gene>
    <name evidence="1" type="ORF">BDV29DRAFT_180156</name>
</gene>
<organism evidence="1 2">
    <name type="scientific">Aspergillus leporis</name>
    <dbReference type="NCBI Taxonomy" id="41062"/>
    <lineage>
        <taxon>Eukaryota</taxon>
        <taxon>Fungi</taxon>
        <taxon>Dikarya</taxon>
        <taxon>Ascomycota</taxon>
        <taxon>Pezizomycotina</taxon>
        <taxon>Eurotiomycetes</taxon>
        <taxon>Eurotiomycetidae</taxon>
        <taxon>Eurotiales</taxon>
        <taxon>Aspergillaceae</taxon>
        <taxon>Aspergillus</taxon>
        <taxon>Aspergillus subgen. Circumdati</taxon>
    </lineage>
</organism>
<name>A0A5N5WUD6_9EURO</name>
<protein>
    <submittedName>
        <fullName evidence="1">Uncharacterized protein</fullName>
    </submittedName>
</protein>
<accession>A0A5N5WUD6</accession>
<proteinExistence type="predicted"/>